<evidence type="ECO:0000256" key="5">
    <source>
        <dbReference type="ARBA" id="ARBA00048017"/>
    </source>
</evidence>
<organism evidence="8 9">
    <name type="scientific">Emiliania huxleyi (strain CCMP1516)</name>
    <dbReference type="NCBI Taxonomy" id="280463"/>
    <lineage>
        <taxon>Eukaryota</taxon>
        <taxon>Haptista</taxon>
        <taxon>Haptophyta</taxon>
        <taxon>Prymnesiophyceae</taxon>
        <taxon>Isochrysidales</taxon>
        <taxon>Noelaerhabdaceae</taxon>
        <taxon>Emiliania</taxon>
    </lineage>
</organism>
<dbReference type="InterPro" id="IPR016181">
    <property type="entry name" value="Acyl_CoA_acyltransferase"/>
</dbReference>
<evidence type="ECO:0000256" key="2">
    <source>
        <dbReference type="ARBA" id="ARBA00013184"/>
    </source>
</evidence>
<dbReference type="Gene3D" id="3.90.360.10">
    <property type="entry name" value="Histone acetyl transferase 1 (HAT1), N-terminal domain"/>
    <property type="match status" value="1"/>
</dbReference>
<evidence type="ECO:0000256" key="3">
    <source>
        <dbReference type="ARBA" id="ARBA00022679"/>
    </source>
</evidence>
<dbReference type="PANTHER" id="PTHR12046">
    <property type="entry name" value="HISTONE ACETYLTRANSFERASE TYPE B CATALYTIC SUBUNIT"/>
    <property type="match status" value="1"/>
</dbReference>
<dbReference type="GO" id="GO:0031509">
    <property type="term" value="P:subtelomeric heterochromatin formation"/>
    <property type="evidence" value="ECO:0007669"/>
    <property type="project" value="InterPro"/>
</dbReference>
<sequence>MKRARDEAEQQPPADEQPPEDPPWERDPDSYVAARDVVKLRFVASASDVLTDAEAPAFTPPFLHQHFANEALALPVSQRPLTIEVLYAAHTLVPFPRCDRPMEGSIEDAMFSLVEQLPQAGASAEALLDAPEVRLGGEVLATYERGGAQFEARLCSFGEEEARRFNENLQSLMRFYIDAHSPIDHTDDRWRLLTIFEEAREGAPRRFTAAATAMVFSRFVAGGIRTVLKVCQVMVAPTHQRQGHGSALLQLLYDHAATQGAVEVTVEDPSAGFRMLRDLVDLRNCRRLGLLQPTEGCESQPLADEARAAARTALRITDEQISRCHEVGCYSLLQRKLAGKEGPEAEATAKPFRLCVKRRLNKKHEETLGALDGAARKAELEQLYQALVAEYAVLVARVQEVPTPAGAASGG</sequence>
<comment type="similarity">
    <text evidence="1">Belongs to the HAT1 family.</text>
</comment>
<name>A0A0D3KV61_EMIH1</name>
<dbReference type="Gene3D" id="3.40.630.30">
    <property type="match status" value="1"/>
</dbReference>
<dbReference type="GO" id="GO:0005634">
    <property type="term" value="C:nucleus"/>
    <property type="evidence" value="ECO:0007669"/>
    <property type="project" value="InterPro"/>
</dbReference>
<feature type="domain" description="N-acetyltransferase" evidence="7">
    <location>
        <begin position="160"/>
        <end position="295"/>
    </location>
</feature>
<dbReference type="InterPro" id="IPR019467">
    <property type="entry name" value="Hat1_N"/>
</dbReference>
<feature type="region of interest" description="Disordered" evidence="6">
    <location>
        <begin position="1"/>
        <end position="28"/>
    </location>
</feature>
<evidence type="ECO:0000313" key="8">
    <source>
        <dbReference type="EnsemblProtists" id="EOD39646"/>
    </source>
</evidence>
<evidence type="ECO:0000313" key="9">
    <source>
        <dbReference type="Proteomes" id="UP000013827"/>
    </source>
</evidence>
<evidence type="ECO:0000256" key="6">
    <source>
        <dbReference type="SAM" id="MobiDB-lite"/>
    </source>
</evidence>
<reference evidence="8" key="2">
    <citation type="submission" date="2024-10" db="UniProtKB">
        <authorList>
            <consortium name="EnsemblProtists"/>
        </authorList>
    </citation>
    <scope>IDENTIFICATION</scope>
</reference>
<dbReference type="InterPro" id="IPR017380">
    <property type="entry name" value="Hist_AcTrfase_B-typ_cat-su"/>
</dbReference>
<dbReference type="GO" id="GO:0004402">
    <property type="term" value="F:histone acetyltransferase activity"/>
    <property type="evidence" value="ECO:0007669"/>
    <property type="project" value="InterPro"/>
</dbReference>
<dbReference type="OMA" id="ISRCHEV"/>
<dbReference type="Pfam" id="PF00583">
    <property type="entry name" value="Acetyltransf_1"/>
    <property type="match status" value="1"/>
</dbReference>
<dbReference type="InterPro" id="IPR000182">
    <property type="entry name" value="GNAT_dom"/>
</dbReference>
<keyword evidence="9" id="KW-1185">Reference proteome</keyword>
<protein>
    <recommendedName>
        <fullName evidence="2">histone acetyltransferase</fullName>
        <ecNumber evidence="2">2.3.1.48</ecNumber>
    </recommendedName>
</protein>
<keyword evidence="4" id="KW-0012">Acyltransferase</keyword>
<dbReference type="EC" id="2.3.1.48" evidence="2"/>
<dbReference type="GeneID" id="17284917"/>
<comment type="catalytic activity">
    <reaction evidence="5">
        <text>L-lysyl-[protein] + acetyl-CoA = N(6)-acetyl-L-lysyl-[protein] + CoA + H(+)</text>
        <dbReference type="Rhea" id="RHEA:45948"/>
        <dbReference type="Rhea" id="RHEA-COMP:9752"/>
        <dbReference type="Rhea" id="RHEA-COMP:10731"/>
        <dbReference type="ChEBI" id="CHEBI:15378"/>
        <dbReference type="ChEBI" id="CHEBI:29969"/>
        <dbReference type="ChEBI" id="CHEBI:57287"/>
        <dbReference type="ChEBI" id="CHEBI:57288"/>
        <dbReference type="ChEBI" id="CHEBI:61930"/>
        <dbReference type="EC" id="2.3.1.48"/>
    </reaction>
</comment>
<dbReference type="InterPro" id="IPR037113">
    <property type="entry name" value="Hat1_N_sf"/>
</dbReference>
<dbReference type="PaxDb" id="2903-EOD39646"/>
<evidence type="ECO:0000256" key="1">
    <source>
        <dbReference type="ARBA" id="ARBA00010543"/>
    </source>
</evidence>
<dbReference type="Pfam" id="PF10394">
    <property type="entry name" value="Hat1_N"/>
    <property type="match status" value="1"/>
</dbReference>
<dbReference type="PROSITE" id="PS51186">
    <property type="entry name" value="GNAT"/>
    <property type="match status" value="1"/>
</dbReference>
<accession>A0A0D3KV61</accession>
<dbReference type="AlphaFoldDB" id="A0A0D3KV61"/>
<dbReference type="RefSeq" id="XP_005792075.1">
    <property type="nucleotide sequence ID" value="XM_005792018.1"/>
</dbReference>
<dbReference type="STRING" id="2903.R1FVD2"/>
<dbReference type="HOGENOM" id="CLU_669834_0_0_1"/>
<dbReference type="KEGG" id="ehx:EMIHUDRAFT_448904"/>
<dbReference type="GO" id="GO:0000781">
    <property type="term" value="C:chromosome, telomeric region"/>
    <property type="evidence" value="ECO:0007669"/>
    <property type="project" value="GOC"/>
</dbReference>
<dbReference type="SUPFAM" id="SSF55729">
    <property type="entry name" value="Acyl-CoA N-acyltransferases (Nat)"/>
    <property type="match status" value="1"/>
</dbReference>
<dbReference type="CDD" id="cd04301">
    <property type="entry name" value="NAT_SF"/>
    <property type="match status" value="1"/>
</dbReference>
<evidence type="ECO:0000259" key="7">
    <source>
        <dbReference type="PROSITE" id="PS51186"/>
    </source>
</evidence>
<keyword evidence="3" id="KW-0808">Transferase</keyword>
<reference evidence="9" key="1">
    <citation type="journal article" date="2013" name="Nature">
        <title>Pan genome of the phytoplankton Emiliania underpins its global distribution.</title>
        <authorList>
            <person name="Read B.A."/>
            <person name="Kegel J."/>
            <person name="Klute M.J."/>
            <person name="Kuo A."/>
            <person name="Lefebvre S.C."/>
            <person name="Maumus F."/>
            <person name="Mayer C."/>
            <person name="Miller J."/>
            <person name="Monier A."/>
            <person name="Salamov A."/>
            <person name="Young J."/>
            <person name="Aguilar M."/>
            <person name="Claverie J.M."/>
            <person name="Frickenhaus S."/>
            <person name="Gonzalez K."/>
            <person name="Herman E.K."/>
            <person name="Lin Y.C."/>
            <person name="Napier J."/>
            <person name="Ogata H."/>
            <person name="Sarno A.F."/>
            <person name="Shmutz J."/>
            <person name="Schroeder D."/>
            <person name="de Vargas C."/>
            <person name="Verret F."/>
            <person name="von Dassow P."/>
            <person name="Valentin K."/>
            <person name="Van de Peer Y."/>
            <person name="Wheeler G."/>
            <person name="Dacks J.B."/>
            <person name="Delwiche C.F."/>
            <person name="Dyhrman S.T."/>
            <person name="Glockner G."/>
            <person name="John U."/>
            <person name="Richards T."/>
            <person name="Worden A.Z."/>
            <person name="Zhang X."/>
            <person name="Grigoriev I.V."/>
            <person name="Allen A.E."/>
            <person name="Bidle K."/>
            <person name="Borodovsky M."/>
            <person name="Bowler C."/>
            <person name="Brownlee C."/>
            <person name="Cock J.M."/>
            <person name="Elias M."/>
            <person name="Gladyshev V.N."/>
            <person name="Groth M."/>
            <person name="Guda C."/>
            <person name="Hadaegh A."/>
            <person name="Iglesias-Rodriguez M.D."/>
            <person name="Jenkins J."/>
            <person name="Jones B.M."/>
            <person name="Lawson T."/>
            <person name="Leese F."/>
            <person name="Lindquist E."/>
            <person name="Lobanov A."/>
            <person name="Lomsadze A."/>
            <person name="Malik S.B."/>
            <person name="Marsh M.E."/>
            <person name="Mackinder L."/>
            <person name="Mock T."/>
            <person name="Mueller-Roeber B."/>
            <person name="Pagarete A."/>
            <person name="Parker M."/>
            <person name="Probert I."/>
            <person name="Quesneville H."/>
            <person name="Raines C."/>
            <person name="Rensing S.A."/>
            <person name="Riano-Pachon D.M."/>
            <person name="Richier S."/>
            <person name="Rokitta S."/>
            <person name="Shiraiwa Y."/>
            <person name="Soanes D.M."/>
            <person name="van der Giezen M."/>
            <person name="Wahlund T.M."/>
            <person name="Williams B."/>
            <person name="Wilson W."/>
            <person name="Wolfe G."/>
            <person name="Wurch L.L."/>
        </authorList>
    </citation>
    <scope>NUCLEOTIDE SEQUENCE</scope>
</reference>
<dbReference type="Proteomes" id="UP000013827">
    <property type="component" value="Unassembled WGS sequence"/>
</dbReference>
<dbReference type="EnsemblProtists" id="EOD39646">
    <property type="protein sequence ID" value="EOD39646"/>
    <property type="gene ID" value="EMIHUDRAFT_448904"/>
</dbReference>
<proteinExistence type="inferred from homology"/>
<dbReference type="eggNOG" id="KOG2696">
    <property type="taxonomic scope" value="Eukaryota"/>
</dbReference>
<evidence type="ECO:0000256" key="4">
    <source>
        <dbReference type="ARBA" id="ARBA00023315"/>
    </source>
</evidence>